<evidence type="ECO:0000256" key="6">
    <source>
        <dbReference type="ARBA" id="ARBA00023136"/>
    </source>
</evidence>
<dbReference type="AlphaFoldDB" id="A0A318TVZ5"/>
<reference evidence="11 12" key="1">
    <citation type="submission" date="2018-06" db="EMBL/GenBank/DDBJ databases">
        <title>Genomic Encyclopedia of Archaeal and Bacterial Type Strains, Phase II (KMG-II): from individual species to whole genera.</title>
        <authorList>
            <person name="Goeker M."/>
        </authorList>
    </citation>
    <scope>NUCLEOTIDE SEQUENCE [LARGE SCALE GENOMIC DNA]</scope>
    <source>
        <strain evidence="11 12">KACC 16626</strain>
    </source>
</reference>
<feature type="transmembrane region" description="Helical" evidence="7">
    <location>
        <begin position="335"/>
        <end position="354"/>
    </location>
</feature>
<dbReference type="InterPro" id="IPR008276">
    <property type="entry name" value="C_nuclsd_transpt"/>
</dbReference>
<evidence type="ECO:0000313" key="12">
    <source>
        <dbReference type="Proteomes" id="UP000247416"/>
    </source>
</evidence>
<keyword evidence="6 7" id="KW-0472">Membrane</keyword>
<dbReference type="Pfam" id="PF07662">
    <property type="entry name" value="Nucleos_tra2_C"/>
    <property type="match status" value="1"/>
</dbReference>
<dbReference type="RefSeq" id="WP_107934068.1">
    <property type="nucleotide sequence ID" value="NZ_PYWJ01000008.1"/>
</dbReference>
<feature type="transmembrane region" description="Helical" evidence="7">
    <location>
        <begin position="375"/>
        <end position="393"/>
    </location>
</feature>
<name>A0A318TVZ5_9BACL</name>
<comment type="similarity">
    <text evidence="2">Belongs to the concentrative nucleoside transporter (CNT) (TC 2.A.41) family.</text>
</comment>
<dbReference type="GO" id="GO:0005886">
    <property type="term" value="C:plasma membrane"/>
    <property type="evidence" value="ECO:0007669"/>
    <property type="project" value="UniProtKB-SubCell"/>
</dbReference>
<dbReference type="PANTHER" id="PTHR10590:SF23">
    <property type="entry name" value="NUPC_NUPG FAMILY NUCLEOSIDE CNT TRANSPORTER"/>
    <property type="match status" value="1"/>
</dbReference>
<feature type="transmembrane region" description="Helical" evidence="7">
    <location>
        <begin position="88"/>
        <end position="110"/>
    </location>
</feature>
<dbReference type="InterPro" id="IPR011657">
    <property type="entry name" value="CNT_C_dom"/>
</dbReference>
<comment type="subcellular location">
    <subcellularLocation>
        <location evidence="1">Cell membrane</location>
        <topology evidence="1">Multi-pass membrane protein</topology>
    </subcellularLocation>
</comment>
<keyword evidence="5 7" id="KW-1133">Transmembrane helix</keyword>
<evidence type="ECO:0000256" key="2">
    <source>
        <dbReference type="ARBA" id="ARBA00009033"/>
    </source>
</evidence>
<feature type="domain" description="Concentrative nucleoside transporter N-terminal" evidence="8">
    <location>
        <begin position="8"/>
        <end position="80"/>
    </location>
</feature>
<evidence type="ECO:0000259" key="8">
    <source>
        <dbReference type="Pfam" id="PF01773"/>
    </source>
</evidence>
<feature type="transmembrane region" description="Helical" evidence="7">
    <location>
        <begin position="165"/>
        <end position="186"/>
    </location>
</feature>
<feature type="transmembrane region" description="Helical" evidence="7">
    <location>
        <begin position="272"/>
        <end position="293"/>
    </location>
</feature>
<evidence type="ECO:0000256" key="5">
    <source>
        <dbReference type="ARBA" id="ARBA00022989"/>
    </source>
</evidence>
<dbReference type="EMBL" id="QJTJ01000001">
    <property type="protein sequence ID" value="PYF08922.1"/>
    <property type="molecule type" value="Genomic_DNA"/>
</dbReference>
<proteinExistence type="inferred from homology"/>
<dbReference type="InterPro" id="IPR002668">
    <property type="entry name" value="CNT_N_dom"/>
</dbReference>
<evidence type="ECO:0000256" key="1">
    <source>
        <dbReference type="ARBA" id="ARBA00004651"/>
    </source>
</evidence>
<organism evidence="11 12">
    <name type="scientific">Ureibacillus chungkukjangi</name>
    <dbReference type="NCBI Taxonomy" id="1202712"/>
    <lineage>
        <taxon>Bacteria</taxon>
        <taxon>Bacillati</taxon>
        <taxon>Bacillota</taxon>
        <taxon>Bacilli</taxon>
        <taxon>Bacillales</taxon>
        <taxon>Caryophanaceae</taxon>
        <taxon>Ureibacillus</taxon>
    </lineage>
</organism>
<evidence type="ECO:0000256" key="4">
    <source>
        <dbReference type="ARBA" id="ARBA00022692"/>
    </source>
</evidence>
<keyword evidence="4 7" id="KW-0812">Transmembrane</keyword>
<feature type="transmembrane region" description="Helical" evidence="7">
    <location>
        <begin position="29"/>
        <end position="47"/>
    </location>
</feature>
<sequence>MSIIIGILGLVVVLGLAYIMSNDKKAIDYKAVGIMLVMQVALTLIMFKTSIGLTVIEAIGNGFSKVIEIGREGVTFVIGGWVPEGNSVFFVNVLLIIIFTSMLLSVLTYLRILPLIIKYLGGFLSKITGLSSVTTFHAVNNIFFGQSEGLLAIKTHIHNMSNNKLFVISVSSMASVSASIMASYITMLPAKYVLGAMTLNALSALIIGIIMAPERNAAKNEAIDTENASPAKSIFESISVGALDGGKVALIVAAMLIAYVGLMAVIDAGFNAIIGLSFTEILGYVFAPIAWLMGIPASDILVAGQTMGTKLATNEFVAMLQFIEHIPDLSEKTVGIVSVFLISFANFSSIGIISGSMQAINGEKAAIISKFGLKMLLAATMVSMLTATLVGIFI</sequence>
<feature type="transmembrane region" description="Helical" evidence="7">
    <location>
        <begin position="192"/>
        <end position="212"/>
    </location>
</feature>
<dbReference type="InterPro" id="IPR011642">
    <property type="entry name" value="Gate_dom"/>
</dbReference>
<evidence type="ECO:0000259" key="10">
    <source>
        <dbReference type="Pfam" id="PF07670"/>
    </source>
</evidence>
<protein>
    <submittedName>
        <fullName evidence="11">CNT family concentrative nucleoside transporter</fullName>
    </submittedName>
</protein>
<keyword evidence="12" id="KW-1185">Reference proteome</keyword>
<accession>A0A318TVZ5</accession>
<dbReference type="Proteomes" id="UP000247416">
    <property type="component" value="Unassembled WGS sequence"/>
</dbReference>
<evidence type="ECO:0000256" key="3">
    <source>
        <dbReference type="ARBA" id="ARBA00022475"/>
    </source>
</evidence>
<dbReference type="GO" id="GO:0015293">
    <property type="term" value="F:symporter activity"/>
    <property type="evidence" value="ECO:0007669"/>
    <property type="project" value="TreeGrafter"/>
</dbReference>
<feature type="transmembrane region" description="Helical" evidence="7">
    <location>
        <begin position="248"/>
        <end position="266"/>
    </location>
</feature>
<dbReference type="Pfam" id="PF01773">
    <property type="entry name" value="Nucleos_tra2_N"/>
    <property type="match status" value="1"/>
</dbReference>
<dbReference type="PANTHER" id="PTHR10590">
    <property type="entry name" value="SODIUM/NUCLEOSIDE COTRANSPORTER"/>
    <property type="match status" value="1"/>
</dbReference>
<dbReference type="GO" id="GO:0005337">
    <property type="term" value="F:nucleoside transmembrane transporter activity"/>
    <property type="evidence" value="ECO:0007669"/>
    <property type="project" value="InterPro"/>
</dbReference>
<dbReference type="OrthoDB" id="9766455at2"/>
<dbReference type="Pfam" id="PF07670">
    <property type="entry name" value="Gate"/>
    <property type="match status" value="1"/>
</dbReference>
<keyword evidence="3" id="KW-1003">Cell membrane</keyword>
<comment type="caution">
    <text evidence="11">The sequence shown here is derived from an EMBL/GenBank/DDBJ whole genome shotgun (WGS) entry which is preliminary data.</text>
</comment>
<evidence type="ECO:0000259" key="9">
    <source>
        <dbReference type="Pfam" id="PF07662"/>
    </source>
</evidence>
<gene>
    <name evidence="11" type="ORF">BJ095_101143</name>
</gene>
<feature type="domain" description="Concentrative nucleoside transporter C-terminal" evidence="9">
    <location>
        <begin position="192"/>
        <end position="391"/>
    </location>
</feature>
<feature type="domain" description="Nucleoside transporter/FeoB GTPase Gate" evidence="10">
    <location>
        <begin position="90"/>
        <end position="188"/>
    </location>
</feature>
<evidence type="ECO:0000313" key="11">
    <source>
        <dbReference type="EMBL" id="PYF08922.1"/>
    </source>
</evidence>
<evidence type="ECO:0000256" key="7">
    <source>
        <dbReference type="SAM" id="Phobius"/>
    </source>
</evidence>